<evidence type="ECO:0000313" key="4">
    <source>
        <dbReference type="EMBL" id="PTQ56299.1"/>
    </source>
</evidence>
<feature type="transmembrane region" description="Helical" evidence="1">
    <location>
        <begin position="37"/>
        <end position="67"/>
    </location>
</feature>
<sequence>MGRWLTGLLLVVLGVVFLLNQLGLTDFAVGELFSTYWPVILIVLGVNMIVSTGFNFASVFLLFLGILFQLQALEIIQSISWNIIWPFILIWVGLSILFPKPWWKPWKSYRYRSYHYKSKSSFASKKEHASERHIESMTAFGRQELVVGSSQLAKADIVSIFGSSKIDVTRAQLENHTATFDLVGIFGSHHLIVPKHWKVTVQGVPIFGSVRYDGSEYTGTRHVPDNDQGSDATEKDVPLLHITYFYLFGNLNISRV</sequence>
<accession>A0A2R6Y0U0</accession>
<evidence type="ECO:0000259" key="2">
    <source>
        <dbReference type="Pfam" id="PF09922"/>
    </source>
</evidence>
<proteinExistence type="predicted"/>
<comment type="caution">
    <text evidence="4">The sequence shown here is derived from an EMBL/GenBank/DDBJ whole genome shotgun (WGS) entry which is preliminary data.</text>
</comment>
<feature type="transmembrane region" description="Helical" evidence="1">
    <location>
        <begin position="79"/>
        <end position="98"/>
    </location>
</feature>
<evidence type="ECO:0000256" key="1">
    <source>
        <dbReference type="SAM" id="Phobius"/>
    </source>
</evidence>
<keyword evidence="1" id="KW-1133">Transmembrane helix</keyword>
<dbReference type="AlphaFoldDB" id="A0A2R6Y0U0"/>
<evidence type="ECO:0000313" key="5">
    <source>
        <dbReference type="Proteomes" id="UP000244338"/>
    </source>
</evidence>
<feature type="domain" description="Cell wall-active antibiotics response LiaF-like C-terminal" evidence="2">
    <location>
        <begin position="140"/>
        <end position="237"/>
    </location>
</feature>
<organism evidence="4 5">
    <name type="scientific">Candidatus Carbonibacillus altaicus</name>
    <dbReference type="NCBI Taxonomy" id="2163959"/>
    <lineage>
        <taxon>Bacteria</taxon>
        <taxon>Bacillati</taxon>
        <taxon>Bacillota</taxon>
        <taxon>Bacilli</taxon>
        <taxon>Bacillales</taxon>
        <taxon>Candidatus Carbonibacillus</taxon>
    </lineage>
</organism>
<dbReference type="Pfam" id="PF09922">
    <property type="entry name" value="LiaF-like_C"/>
    <property type="match status" value="1"/>
</dbReference>
<reference evidence="5" key="1">
    <citation type="journal article" date="2018" name="Sci. Rep.">
        <title>Lignite coal burning seam in the remote Altai Mountains harbors a hydrogen-driven thermophilic microbial community.</title>
        <authorList>
            <person name="Kadnikov V.V."/>
            <person name="Mardanov A.V."/>
            <person name="Ivasenko D.A."/>
            <person name="Antsiferov D.V."/>
            <person name="Beletsky A.V."/>
            <person name="Karnachuk O.V."/>
            <person name="Ravin N.V."/>
        </authorList>
    </citation>
    <scope>NUCLEOTIDE SEQUENCE [LARGE SCALE GENOMIC DNA]</scope>
</reference>
<dbReference type="PANTHER" id="PTHR40763">
    <property type="entry name" value="MEMBRANE PROTEIN-RELATED"/>
    <property type="match status" value="1"/>
</dbReference>
<name>A0A2R6Y0U0_9BACL</name>
<keyword evidence="1" id="KW-0812">Transmembrane</keyword>
<keyword evidence="1" id="KW-0472">Membrane</keyword>
<gene>
    <name evidence="4" type="ORF">BSOLF_0479</name>
</gene>
<evidence type="ECO:0000259" key="3">
    <source>
        <dbReference type="Pfam" id="PF22570"/>
    </source>
</evidence>
<dbReference type="InterPro" id="IPR054331">
    <property type="entry name" value="LiaF_TM"/>
</dbReference>
<dbReference type="PANTHER" id="PTHR40763:SF5">
    <property type="entry name" value="MEMBRANE PROTEIN"/>
    <property type="match status" value="1"/>
</dbReference>
<protein>
    <submittedName>
        <fullName evidence="4">Transporter LiaF</fullName>
    </submittedName>
</protein>
<dbReference type="Proteomes" id="UP000244338">
    <property type="component" value="Unassembled WGS sequence"/>
</dbReference>
<dbReference type="InterPro" id="IPR024425">
    <property type="entry name" value="LiaF-like_C"/>
</dbReference>
<dbReference type="EMBL" id="PEBX01000034">
    <property type="protein sequence ID" value="PTQ56299.1"/>
    <property type="molecule type" value="Genomic_DNA"/>
</dbReference>
<feature type="domain" description="LiaF transmembrane" evidence="3">
    <location>
        <begin position="5"/>
        <end position="102"/>
    </location>
</feature>
<dbReference type="Pfam" id="PF22570">
    <property type="entry name" value="LiaF-TM"/>
    <property type="match status" value="1"/>
</dbReference>